<dbReference type="Ensembl" id="ENSPNYT00000005988.1">
    <property type="protein sequence ID" value="ENSPNYP00000005837.1"/>
    <property type="gene ID" value="ENSPNYG00000004519.1"/>
</dbReference>
<dbReference type="GO" id="GO:0003743">
    <property type="term" value="F:translation initiation factor activity"/>
    <property type="evidence" value="ECO:0007669"/>
    <property type="project" value="UniProtKB-KW"/>
</dbReference>
<reference evidence="4" key="1">
    <citation type="submission" date="2023-09" db="UniProtKB">
        <authorList>
            <consortium name="Ensembl"/>
        </authorList>
    </citation>
    <scope>IDENTIFICATION</scope>
</reference>
<feature type="compositionally biased region" description="Basic and acidic residues" evidence="3">
    <location>
        <begin position="91"/>
        <end position="106"/>
    </location>
</feature>
<dbReference type="PANTHER" id="PTHR10784">
    <property type="entry name" value="TRANSLATION INITIATION FACTOR 6"/>
    <property type="match status" value="1"/>
</dbReference>
<evidence type="ECO:0000313" key="4">
    <source>
        <dbReference type="Ensembl" id="ENSPNYP00000005837.1"/>
    </source>
</evidence>
<feature type="region of interest" description="Disordered" evidence="3">
    <location>
        <begin position="66"/>
        <end position="106"/>
    </location>
</feature>
<evidence type="ECO:0000256" key="2">
    <source>
        <dbReference type="ARBA" id="ARBA00022917"/>
    </source>
</evidence>
<protein>
    <submittedName>
        <fullName evidence="4">Eukaryotic translation initiation factor 6-like</fullName>
    </submittedName>
</protein>
<dbReference type="SUPFAM" id="SSF55909">
    <property type="entry name" value="Pentein"/>
    <property type="match status" value="1"/>
</dbReference>
<dbReference type="STRING" id="303518.ENSPNYP00000005837"/>
<organism evidence="4">
    <name type="scientific">Pundamilia nyererei</name>
    <dbReference type="NCBI Taxonomy" id="303518"/>
    <lineage>
        <taxon>Eukaryota</taxon>
        <taxon>Metazoa</taxon>
        <taxon>Chordata</taxon>
        <taxon>Craniata</taxon>
        <taxon>Vertebrata</taxon>
        <taxon>Euteleostomi</taxon>
        <taxon>Actinopterygii</taxon>
        <taxon>Neopterygii</taxon>
        <taxon>Teleostei</taxon>
        <taxon>Neoteleostei</taxon>
        <taxon>Acanthomorphata</taxon>
        <taxon>Ovalentaria</taxon>
        <taxon>Cichlomorphae</taxon>
        <taxon>Cichliformes</taxon>
        <taxon>Cichlidae</taxon>
        <taxon>African cichlids</taxon>
        <taxon>Pseudocrenilabrinae</taxon>
        <taxon>Haplochromini</taxon>
        <taxon>Pundamilia</taxon>
    </lineage>
</organism>
<dbReference type="Pfam" id="PF01912">
    <property type="entry name" value="eIF-6"/>
    <property type="match status" value="1"/>
</dbReference>
<proteinExistence type="predicted"/>
<gene>
    <name evidence="4" type="primary">EIF6</name>
</gene>
<name>A0A3B4F5K9_9CICH</name>
<dbReference type="GO" id="GO:0042256">
    <property type="term" value="P:cytosolic ribosome assembly"/>
    <property type="evidence" value="ECO:0007669"/>
    <property type="project" value="InterPro"/>
</dbReference>
<dbReference type="Gene3D" id="3.75.10.10">
    <property type="entry name" value="L-arginine/glycine Amidinotransferase, Chain A"/>
    <property type="match status" value="1"/>
</dbReference>
<keyword evidence="2" id="KW-0648">Protein biosynthesis</keyword>
<evidence type="ECO:0000256" key="3">
    <source>
        <dbReference type="SAM" id="MobiDB-lite"/>
    </source>
</evidence>
<dbReference type="AlphaFoldDB" id="A0A3B4F5K9"/>
<dbReference type="GeneTree" id="ENSGT00390000015972"/>
<keyword evidence="1" id="KW-0396">Initiation factor</keyword>
<sequence>MAVRAAFEKNNEIGCFAKLTNTYCLVAIGGSENFYSVFEGELSETIPVVHASIAGCRIIGRMCVGEKSSRPPGSQQHDRPGAAAHQKLPPRHREDPESRGEAVRAW</sequence>
<evidence type="ECO:0000256" key="1">
    <source>
        <dbReference type="ARBA" id="ARBA00022540"/>
    </source>
</evidence>
<dbReference type="InterPro" id="IPR002769">
    <property type="entry name" value="eIF6"/>
</dbReference>
<dbReference type="GO" id="GO:0043022">
    <property type="term" value="F:ribosome binding"/>
    <property type="evidence" value="ECO:0007669"/>
    <property type="project" value="InterPro"/>
</dbReference>
<accession>A0A3B4F5K9</accession>